<evidence type="ECO:0000256" key="4">
    <source>
        <dbReference type="ARBA" id="ARBA00022825"/>
    </source>
</evidence>
<dbReference type="RefSeq" id="WP_316660464.1">
    <property type="nucleotide sequence ID" value="NZ_JAWHTF010000001.1"/>
</dbReference>
<keyword evidence="2 5" id="KW-0645">Protease</keyword>
<feature type="active site" description="Charge relay system" evidence="5">
    <location>
        <position position="290"/>
    </location>
</feature>
<evidence type="ECO:0000256" key="2">
    <source>
        <dbReference type="ARBA" id="ARBA00022670"/>
    </source>
</evidence>
<dbReference type="Gene3D" id="3.40.50.200">
    <property type="entry name" value="Peptidase S8/S53 domain"/>
    <property type="match status" value="2"/>
</dbReference>
<dbReference type="PRINTS" id="PR00723">
    <property type="entry name" value="SUBTILISIN"/>
</dbReference>
<organism evidence="8 9">
    <name type="scientific">Gilvirhabdus luticola</name>
    <dbReference type="NCBI Taxonomy" id="3079858"/>
    <lineage>
        <taxon>Bacteria</taxon>
        <taxon>Pseudomonadati</taxon>
        <taxon>Bacteroidota</taxon>
        <taxon>Flavobacteriia</taxon>
        <taxon>Flavobacteriales</taxon>
        <taxon>Flavobacteriaceae</taxon>
        <taxon>Gilvirhabdus</taxon>
    </lineage>
</organism>
<dbReference type="Proteomes" id="UP001268651">
    <property type="component" value="Unassembled WGS sequence"/>
</dbReference>
<evidence type="ECO:0000256" key="1">
    <source>
        <dbReference type="ARBA" id="ARBA00011073"/>
    </source>
</evidence>
<name>A0ABU3U2S7_9FLAO</name>
<dbReference type="PROSITE" id="PS00137">
    <property type="entry name" value="SUBTILASE_HIS"/>
    <property type="match status" value="1"/>
</dbReference>
<proteinExistence type="inferred from homology"/>
<dbReference type="Pfam" id="PF00082">
    <property type="entry name" value="Peptidase_S8"/>
    <property type="match status" value="1"/>
</dbReference>
<evidence type="ECO:0000313" key="9">
    <source>
        <dbReference type="Proteomes" id="UP001268651"/>
    </source>
</evidence>
<dbReference type="CDD" id="cd07483">
    <property type="entry name" value="Peptidases_S8_Subtilisin_Novo-like"/>
    <property type="match status" value="1"/>
</dbReference>
<gene>
    <name evidence="8" type="ORF">RXV94_00950</name>
</gene>
<dbReference type="InterPro" id="IPR023828">
    <property type="entry name" value="Peptidase_S8_Ser-AS"/>
</dbReference>
<evidence type="ECO:0000259" key="7">
    <source>
        <dbReference type="Pfam" id="PF00082"/>
    </source>
</evidence>
<dbReference type="EC" id="3.4.-.-" evidence="8"/>
<feature type="active site" description="Charge relay system" evidence="5">
    <location>
        <position position="88"/>
    </location>
</feature>
<dbReference type="InterPro" id="IPR017308">
    <property type="entry name" value="Pept_S8_subtilisin_bacteroid"/>
</dbReference>
<evidence type="ECO:0000256" key="6">
    <source>
        <dbReference type="RuleBase" id="RU003355"/>
    </source>
</evidence>
<dbReference type="SUPFAM" id="SSF52743">
    <property type="entry name" value="Subtilisin-like"/>
    <property type="match status" value="1"/>
</dbReference>
<dbReference type="InterPro" id="IPR022398">
    <property type="entry name" value="Peptidase_S8_His-AS"/>
</dbReference>
<dbReference type="InterPro" id="IPR023827">
    <property type="entry name" value="Peptidase_S8_Asp-AS"/>
</dbReference>
<reference evidence="8 9" key="1">
    <citation type="submission" date="2023-10" db="EMBL/GenBank/DDBJ databases">
        <title>Marimonas sp. nov. isolated from tidal mud flat.</title>
        <authorList>
            <person name="Jaincy N.J."/>
            <person name="Srinivasan S."/>
            <person name="Lee S.-S."/>
        </authorList>
    </citation>
    <scope>NUCLEOTIDE SEQUENCE [LARGE SCALE GENOMIC DNA]</scope>
    <source>
        <strain evidence="8 9">MJ-SS3</strain>
    </source>
</reference>
<keyword evidence="4 5" id="KW-0720">Serine protease</keyword>
<feature type="active site" description="Charge relay system" evidence="5">
    <location>
        <position position="460"/>
    </location>
</feature>
<dbReference type="EMBL" id="JAWHTF010000001">
    <property type="protein sequence ID" value="MDU8884707.1"/>
    <property type="molecule type" value="Genomic_DNA"/>
</dbReference>
<sequence>MKILKPTFLLIYGAIIFNSCGSANVIPTPIENTNNLPLKVSEISEQEKKVWSHLDLIKDTIPGMSVEKAYSEIIKNRKGETVIVAVIDSGIDIEHEDLAGVIWTNEDEVPNNGKDDDGNGYVDDIHGWNFLGDGYDEQVEYVRILAKGDLDNPDYARAQREYIEERNKYTEYKSNYEQIIQSLNYADETISKHLEKKEYSIEEINAIETENRQLQQSVYIINYLVDDLELETVTNAKNTLKDDLEDINNWLDVRLNKSFKGRKTGDDPDDLSQKFYGNGNIMPIKKSESHGTHVAGIIAAERKNGIGIDGVANNVKIMSLRAVSNADEYDKDIALAIRYAVDNGAKIINGSFGKYYSPHPEWVKDAIIYAGKHDVLFVHGSGNESIDLDKKNNYPNDQFDNGSEISNNFINVGSIESKYGSGLVSAFSNYGKLNVDVMAPGGEIYSTMPKNEYKAQSGTSMSAPSVSGVAALIRSYYPKLTASQVKHLLMDSGVSINLKVIVGGNTNDIRPFSELSKSGKIVNAYNALIMADQISKN</sequence>
<dbReference type="PROSITE" id="PS00138">
    <property type="entry name" value="SUBTILASE_SER"/>
    <property type="match status" value="1"/>
</dbReference>
<evidence type="ECO:0000256" key="3">
    <source>
        <dbReference type="ARBA" id="ARBA00022801"/>
    </source>
</evidence>
<comment type="caution">
    <text evidence="8">The sequence shown here is derived from an EMBL/GenBank/DDBJ whole genome shotgun (WGS) entry which is preliminary data.</text>
</comment>
<dbReference type="PANTHER" id="PTHR43399">
    <property type="entry name" value="SUBTILISIN-RELATED"/>
    <property type="match status" value="1"/>
</dbReference>
<dbReference type="InterPro" id="IPR036852">
    <property type="entry name" value="Peptidase_S8/S53_dom_sf"/>
</dbReference>
<protein>
    <submittedName>
        <fullName evidence="8">S8 family peptidase</fullName>
        <ecNumber evidence="8">3.4.-.-</ecNumber>
    </submittedName>
</protein>
<accession>A0ABU3U2S7</accession>
<dbReference type="PIRSF" id="PIRSF037892">
    <property type="entry name" value="Subtilisin_rel_SRU_0565"/>
    <property type="match status" value="1"/>
</dbReference>
<evidence type="ECO:0000313" key="8">
    <source>
        <dbReference type="EMBL" id="MDU8884707.1"/>
    </source>
</evidence>
<dbReference type="PANTHER" id="PTHR43399:SF4">
    <property type="entry name" value="CELL WALL-ASSOCIATED PROTEASE"/>
    <property type="match status" value="1"/>
</dbReference>
<keyword evidence="9" id="KW-1185">Reference proteome</keyword>
<keyword evidence="3 5" id="KW-0378">Hydrolase</keyword>
<dbReference type="InterPro" id="IPR034080">
    <property type="entry name" value="Protease_P7-like_dom"/>
</dbReference>
<dbReference type="InterPro" id="IPR015500">
    <property type="entry name" value="Peptidase_S8_subtilisin-rel"/>
</dbReference>
<comment type="similarity">
    <text evidence="1 5 6">Belongs to the peptidase S8 family.</text>
</comment>
<dbReference type="PROSITE" id="PS00136">
    <property type="entry name" value="SUBTILASE_ASP"/>
    <property type="match status" value="1"/>
</dbReference>
<feature type="domain" description="Peptidase S8/S53" evidence="7">
    <location>
        <begin position="79"/>
        <end position="492"/>
    </location>
</feature>
<dbReference type="InterPro" id="IPR051048">
    <property type="entry name" value="Peptidase_S8/S53_subtilisin"/>
</dbReference>
<dbReference type="InterPro" id="IPR000209">
    <property type="entry name" value="Peptidase_S8/S53_dom"/>
</dbReference>
<dbReference type="PROSITE" id="PS51892">
    <property type="entry name" value="SUBTILASE"/>
    <property type="match status" value="1"/>
</dbReference>
<evidence type="ECO:0000256" key="5">
    <source>
        <dbReference type="PROSITE-ProRule" id="PRU01240"/>
    </source>
</evidence>
<dbReference type="GO" id="GO:0016787">
    <property type="term" value="F:hydrolase activity"/>
    <property type="evidence" value="ECO:0007669"/>
    <property type="project" value="UniProtKB-KW"/>
</dbReference>